<dbReference type="PRINTS" id="PR00080">
    <property type="entry name" value="SDRFAMILY"/>
</dbReference>
<dbReference type="EMBL" id="JBHXPM010000013">
    <property type="protein sequence ID" value="MFD3957602.1"/>
    <property type="molecule type" value="Genomic_DNA"/>
</dbReference>
<dbReference type="Proteomes" id="UP001598300">
    <property type="component" value="Unassembled WGS sequence"/>
</dbReference>
<dbReference type="EC" id="1.1.1.100" evidence="3"/>
<dbReference type="PROSITE" id="PS00061">
    <property type="entry name" value="ADH_SHORT"/>
    <property type="match status" value="1"/>
</dbReference>
<dbReference type="PRINTS" id="PR00081">
    <property type="entry name" value="GDHRDH"/>
</dbReference>
<comment type="similarity">
    <text evidence="1">Belongs to the short-chain dehydrogenases/reductases (SDR) family.</text>
</comment>
<comment type="caution">
    <text evidence="3">The sequence shown here is derived from an EMBL/GenBank/DDBJ whole genome shotgun (WGS) entry which is preliminary data.</text>
</comment>
<dbReference type="SMART" id="SM00822">
    <property type="entry name" value="PKS_KR"/>
    <property type="match status" value="1"/>
</dbReference>
<reference evidence="3 4" key="1">
    <citation type="submission" date="2024-09" db="EMBL/GenBank/DDBJ databases">
        <title>The Natural Products Discovery Center: Release of the First 8490 Sequenced Strains for Exploring Actinobacteria Biosynthetic Diversity.</title>
        <authorList>
            <person name="Kalkreuter E."/>
            <person name="Kautsar S.A."/>
            <person name="Yang D."/>
            <person name="Bader C.D."/>
            <person name="Teijaro C.N."/>
            <person name="Fluegel L."/>
            <person name="Davis C.M."/>
            <person name="Simpson J.R."/>
            <person name="Lauterbach L."/>
            <person name="Steele A.D."/>
            <person name="Gui C."/>
            <person name="Meng S."/>
            <person name="Li G."/>
            <person name="Viehrig K."/>
            <person name="Ye F."/>
            <person name="Su P."/>
            <person name="Kiefer A.F."/>
            <person name="Nichols A."/>
            <person name="Cepeda A.J."/>
            <person name="Yan W."/>
            <person name="Fan B."/>
            <person name="Jiang Y."/>
            <person name="Adhikari A."/>
            <person name="Zheng C.-J."/>
            <person name="Schuster L."/>
            <person name="Cowan T.M."/>
            <person name="Smanski M.J."/>
            <person name="Chevrette M.G."/>
            <person name="De Carvalho L.P.S."/>
            <person name="Shen B."/>
        </authorList>
    </citation>
    <scope>NUCLEOTIDE SEQUENCE [LARGE SCALE GENOMIC DNA]</scope>
    <source>
        <strain evidence="3 4">NPDC058584</strain>
    </source>
</reference>
<evidence type="ECO:0000313" key="4">
    <source>
        <dbReference type="Proteomes" id="UP001598300"/>
    </source>
</evidence>
<dbReference type="GO" id="GO:0004316">
    <property type="term" value="F:3-oxoacyl-[acyl-carrier-protein] reductase (NADPH) activity"/>
    <property type="evidence" value="ECO:0007669"/>
    <property type="project" value="UniProtKB-EC"/>
</dbReference>
<dbReference type="InterPro" id="IPR057326">
    <property type="entry name" value="KR_dom"/>
</dbReference>
<protein>
    <submittedName>
        <fullName evidence="3">3-oxoacyl-ACP reductase</fullName>
        <ecNumber evidence="3">1.1.1.100</ecNumber>
    </submittedName>
</protein>
<sequence>MADRYLHFTGTAPGRFLTRRLGLPQPAPLRRWSLDTPRLEGPLLHLTAGSGAGAGADTGARARAQAGAGARASAGADVGAVAGTAAGLAEVLAGVGLPVVGRADRPGAVVLDATGVTTAAGLGDVHAALHPVVRSLAPGGRIVVLGTVPSPDDHHQAAAQQALEGFVRSLGKEIGRGSTVQLVRLPGVRAPGAPAPDVQVPDVRVPDVRVPDVPASGIRLPGGGATAQGAASTLRFLLSPRSAYVSGQVIELTDATPEPVTDPAAPLAGRTALVTGAARGIGAAVASVLARDGARVIALDVPGVREELERTAARLGATPLPLDITAPDAADRIAAAAPDGLGVLVHNAGITRDRRLANMPAERWTSVIEVNLDSVLRTTDELLKAGTIRRGGRIVATASIAGIAGNNGQTNYAASKAGIIGLVRSLGPRAAADHGVTVNAVAPGFIETKMTAAVPFFIREAGRRMNSLSQGGLPVDVAEAVAWFAQPDSTAVNGQVLRVCGQSLLGA</sequence>
<dbReference type="InterPro" id="IPR002347">
    <property type="entry name" value="SDR_fam"/>
</dbReference>
<name>A0ABW6DX33_9ACTN</name>
<gene>
    <name evidence="3" type="ORF">ACFWR3_16175</name>
</gene>
<organism evidence="3 4">
    <name type="scientific">Streptomyces bacillaris</name>
    <dbReference type="NCBI Taxonomy" id="68179"/>
    <lineage>
        <taxon>Bacteria</taxon>
        <taxon>Bacillati</taxon>
        <taxon>Actinomycetota</taxon>
        <taxon>Actinomycetes</taxon>
        <taxon>Kitasatosporales</taxon>
        <taxon>Streptomycetaceae</taxon>
        <taxon>Streptomyces</taxon>
    </lineage>
</organism>
<dbReference type="InterPro" id="IPR020904">
    <property type="entry name" value="Sc_DH/Rdtase_CS"/>
</dbReference>
<evidence type="ECO:0000259" key="2">
    <source>
        <dbReference type="SMART" id="SM00822"/>
    </source>
</evidence>
<proteinExistence type="inferred from homology"/>
<evidence type="ECO:0000313" key="3">
    <source>
        <dbReference type="EMBL" id="MFD3957602.1"/>
    </source>
</evidence>
<dbReference type="SUPFAM" id="SSF51735">
    <property type="entry name" value="NAD(P)-binding Rossmann-fold domains"/>
    <property type="match status" value="2"/>
</dbReference>
<keyword evidence="3" id="KW-0560">Oxidoreductase</keyword>
<dbReference type="PANTHER" id="PTHR42760:SF78">
    <property type="entry name" value="3-OXOACYL-[ACYL-CARRIER-PROTEIN] REDUCTASE [NADH]"/>
    <property type="match status" value="1"/>
</dbReference>
<dbReference type="PANTHER" id="PTHR42760">
    <property type="entry name" value="SHORT-CHAIN DEHYDROGENASES/REDUCTASES FAMILY MEMBER"/>
    <property type="match status" value="1"/>
</dbReference>
<dbReference type="Pfam" id="PF13561">
    <property type="entry name" value="adh_short_C2"/>
    <property type="match status" value="1"/>
</dbReference>
<accession>A0ABW6DX33</accession>
<dbReference type="NCBIfam" id="NF006110">
    <property type="entry name" value="PRK08261.1"/>
    <property type="match status" value="1"/>
</dbReference>
<dbReference type="RefSeq" id="WP_381300932.1">
    <property type="nucleotide sequence ID" value="NZ_JBHVRE010000014.1"/>
</dbReference>
<keyword evidence="4" id="KW-1185">Reference proteome</keyword>
<evidence type="ECO:0000256" key="1">
    <source>
        <dbReference type="ARBA" id="ARBA00006484"/>
    </source>
</evidence>
<dbReference type="Gene3D" id="3.40.50.720">
    <property type="entry name" value="NAD(P)-binding Rossmann-like Domain"/>
    <property type="match status" value="2"/>
</dbReference>
<dbReference type="InterPro" id="IPR036291">
    <property type="entry name" value="NAD(P)-bd_dom_sf"/>
</dbReference>
<feature type="domain" description="Ketoreductase" evidence="2">
    <location>
        <begin position="270"/>
        <end position="444"/>
    </location>
</feature>